<comment type="caution">
    <text evidence="8">The sequence shown here is derived from an EMBL/GenBank/DDBJ whole genome shotgun (WGS) entry which is preliminary data.</text>
</comment>
<evidence type="ECO:0000313" key="9">
    <source>
        <dbReference type="Proteomes" id="UP000078397"/>
    </source>
</evidence>
<organism evidence="8 9">
    <name type="scientific">Pochonia chlamydosporia 170</name>
    <dbReference type="NCBI Taxonomy" id="1380566"/>
    <lineage>
        <taxon>Eukaryota</taxon>
        <taxon>Fungi</taxon>
        <taxon>Dikarya</taxon>
        <taxon>Ascomycota</taxon>
        <taxon>Pezizomycotina</taxon>
        <taxon>Sordariomycetes</taxon>
        <taxon>Hypocreomycetidae</taxon>
        <taxon>Hypocreales</taxon>
        <taxon>Clavicipitaceae</taxon>
        <taxon>Pochonia</taxon>
    </lineage>
</organism>
<evidence type="ECO:0000256" key="3">
    <source>
        <dbReference type="ARBA" id="ARBA00022989"/>
    </source>
</evidence>
<dbReference type="InterPro" id="IPR049326">
    <property type="entry name" value="Rhodopsin_dom_fungi"/>
</dbReference>
<feature type="transmembrane region" description="Helical" evidence="6">
    <location>
        <begin position="58"/>
        <end position="79"/>
    </location>
</feature>
<dbReference type="InterPro" id="IPR052337">
    <property type="entry name" value="SAT4-like"/>
</dbReference>
<name>A0A179FKE0_METCM</name>
<proteinExistence type="inferred from homology"/>
<reference evidence="8 9" key="1">
    <citation type="journal article" date="2016" name="PLoS Pathog.">
        <title>Biosynthesis of antibiotic leucinostatins in bio-control fungus Purpureocillium lilacinum and their inhibition on phytophthora revealed by genome mining.</title>
        <authorList>
            <person name="Wang G."/>
            <person name="Liu Z."/>
            <person name="Lin R."/>
            <person name="Li E."/>
            <person name="Mao Z."/>
            <person name="Ling J."/>
            <person name="Yang Y."/>
            <person name="Yin W.B."/>
            <person name="Xie B."/>
        </authorList>
    </citation>
    <scope>NUCLEOTIDE SEQUENCE [LARGE SCALE GENOMIC DNA]</scope>
    <source>
        <strain evidence="8">170</strain>
    </source>
</reference>
<comment type="similarity">
    <text evidence="5">Belongs to the SAT4 family.</text>
</comment>
<dbReference type="STRING" id="1380566.A0A179FKE0"/>
<feature type="domain" description="Rhodopsin" evidence="7">
    <location>
        <begin position="84"/>
        <end position="320"/>
    </location>
</feature>
<dbReference type="RefSeq" id="XP_018142827.1">
    <property type="nucleotide sequence ID" value="XM_018289147.1"/>
</dbReference>
<feature type="transmembrane region" description="Helical" evidence="6">
    <location>
        <begin position="257"/>
        <end position="276"/>
    </location>
</feature>
<dbReference type="Pfam" id="PF20684">
    <property type="entry name" value="Fung_rhodopsin"/>
    <property type="match status" value="1"/>
</dbReference>
<evidence type="ECO:0000256" key="5">
    <source>
        <dbReference type="ARBA" id="ARBA00038359"/>
    </source>
</evidence>
<dbReference type="OrthoDB" id="2496787at2759"/>
<keyword evidence="2 6" id="KW-0812">Transmembrane</keyword>
<dbReference type="KEGG" id="pchm:VFPPC_10840"/>
<dbReference type="PANTHER" id="PTHR33048:SF143">
    <property type="entry name" value="EXTRACELLULAR MEMBRANE PROTEIN CFEM DOMAIN-CONTAINING PROTEIN-RELATED"/>
    <property type="match status" value="1"/>
</dbReference>
<dbReference type="EMBL" id="LSBJ02000005">
    <property type="protein sequence ID" value="OAQ65513.1"/>
    <property type="molecule type" value="Genomic_DNA"/>
</dbReference>
<evidence type="ECO:0000256" key="6">
    <source>
        <dbReference type="SAM" id="Phobius"/>
    </source>
</evidence>
<feature type="transmembrane region" description="Helical" evidence="6">
    <location>
        <begin position="91"/>
        <end position="116"/>
    </location>
</feature>
<keyword evidence="3 6" id="KW-1133">Transmembrane helix</keyword>
<sequence length="357" mass="39667">MRPETCQLSNITCICENEAQGRNDHCVLDSCTLPEALFTNNLTKTACKVPVRDRSAKFNITILVLGTIAASTVGIRLIFKQFCSSRQRLGCDDWTILTAVPLGVTSIVLTIAGLTAHGLGQDLWGISQSDLKQFGIYFYIMQILYIVLMAQIKVTLCLFYLSIFSGTRIRYLLWGTVAFHVAFTMAFVIGIIFQCTPIRYQWDKYDFTNGPLRGGHCININAAGWANGAISVASDIWLLAIPLSQIRQLKLHWKKKVGVALMFLTGAIITIVSVLRLRSIARYASTANPTWDLWGIVLWSVIEVCSGLICTCLPALRLLLLRIAPQVFGSESMAHRYALLNSWASRKAIKLVKTNPS</sequence>
<evidence type="ECO:0000256" key="4">
    <source>
        <dbReference type="ARBA" id="ARBA00023136"/>
    </source>
</evidence>
<dbReference type="GeneID" id="28853141"/>
<evidence type="ECO:0000256" key="1">
    <source>
        <dbReference type="ARBA" id="ARBA00004141"/>
    </source>
</evidence>
<comment type="subcellular location">
    <subcellularLocation>
        <location evidence="1">Membrane</location>
        <topology evidence="1">Multi-pass membrane protein</topology>
    </subcellularLocation>
</comment>
<protein>
    <submittedName>
        <fullName evidence="8">Gag-pol polyprotein</fullName>
    </submittedName>
</protein>
<feature type="transmembrane region" description="Helical" evidence="6">
    <location>
        <begin position="296"/>
        <end position="320"/>
    </location>
</feature>
<gene>
    <name evidence="8" type="ORF">VFPPC_10840</name>
</gene>
<dbReference type="PANTHER" id="PTHR33048">
    <property type="entry name" value="PTH11-LIKE INTEGRAL MEMBRANE PROTEIN (AFU_ORTHOLOGUE AFUA_5G11245)"/>
    <property type="match status" value="1"/>
</dbReference>
<accession>A0A179FKE0</accession>
<keyword evidence="9" id="KW-1185">Reference proteome</keyword>
<evidence type="ECO:0000256" key="2">
    <source>
        <dbReference type="ARBA" id="ARBA00022692"/>
    </source>
</evidence>
<evidence type="ECO:0000259" key="7">
    <source>
        <dbReference type="Pfam" id="PF20684"/>
    </source>
</evidence>
<dbReference type="GO" id="GO:0016020">
    <property type="term" value="C:membrane"/>
    <property type="evidence" value="ECO:0007669"/>
    <property type="project" value="UniProtKB-SubCell"/>
</dbReference>
<evidence type="ECO:0000313" key="8">
    <source>
        <dbReference type="EMBL" id="OAQ65513.1"/>
    </source>
</evidence>
<feature type="transmembrane region" description="Helical" evidence="6">
    <location>
        <begin position="171"/>
        <end position="193"/>
    </location>
</feature>
<keyword evidence="4 6" id="KW-0472">Membrane</keyword>
<dbReference type="Proteomes" id="UP000078397">
    <property type="component" value="Unassembled WGS sequence"/>
</dbReference>
<feature type="transmembrane region" description="Helical" evidence="6">
    <location>
        <begin position="222"/>
        <end position="245"/>
    </location>
</feature>
<dbReference type="AlphaFoldDB" id="A0A179FKE0"/>
<feature type="transmembrane region" description="Helical" evidence="6">
    <location>
        <begin position="136"/>
        <end position="159"/>
    </location>
</feature>